<organism evidence="7 8">
    <name type="scientific">Aplysia californica</name>
    <name type="common">California sea hare</name>
    <dbReference type="NCBI Taxonomy" id="6500"/>
    <lineage>
        <taxon>Eukaryota</taxon>
        <taxon>Metazoa</taxon>
        <taxon>Spiralia</taxon>
        <taxon>Lophotrochozoa</taxon>
        <taxon>Mollusca</taxon>
        <taxon>Gastropoda</taxon>
        <taxon>Heterobranchia</taxon>
        <taxon>Euthyneura</taxon>
        <taxon>Tectipleura</taxon>
        <taxon>Aplysiida</taxon>
        <taxon>Aplysioidea</taxon>
        <taxon>Aplysiidae</taxon>
        <taxon>Aplysia</taxon>
    </lineage>
</organism>
<dbReference type="InterPro" id="IPR040204">
    <property type="entry name" value="UBR7"/>
</dbReference>
<accession>A0ABM0JT26</accession>
<evidence type="ECO:0000256" key="5">
    <source>
        <dbReference type="SAM" id="MobiDB-lite"/>
    </source>
</evidence>
<evidence type="ECO:0000256" key="1">
    <source>
        <dbReference type="ARBA" id="ARBA00022723"/>
    </source>
</evidence>
<feature type="zinc finger region" description="UBR-type" evidence="4">
    <location>
        <begin position="48"/>
        <end position="118"/>
    </location>
</feature>
<evidence type="ECO:0000313" key="8">
    <source>
        <dbReference type="RefSeq" id="XP_005100847.1"/>
    </source>
</evidence>
<dbReference type="RefSeq" id="XP_005100847.1">
    <property type="nucleotide sequence ID" value="XM_005100790.3"/>
</dbReference>
<evidence type="ECO:0000259" key="6">
    <source>
        <dbReference type="PROSITE" id="PS51157"/>
    </source>
</evidence>
<evidence type="ECO:0000256" key="4">
    <source>
        <dbReference type="PROSITE-ProRule" id="PRU00508"/>
    </source>
</evidence>
<keyword evidence="7" id="KW-1185">Reference proteome</keyword>
<dbReference type="InterPro" id="IPR003126">
    <property type="entry name" value="Znf_UBR"/>
</dbReference>
<reference evidence="8" key="1">
    <citation type="submission" date="2025-08" db="UniProtKB">
        <authorList>
            <consortium name="RefSeq"/>
        </authorList>
    </citation>
    <scope>IDENTIFICATION</scope>
</reference>
<dbReference type="Proteomes" id="UP000694888">
    <property type="component" value="Unplaced"/>
</dbReference>
<dbReference type="GeneID" id="101851583"/>
<dbReference type="CDD" id="cd15542">
    <property type="entry name" value="PHD_UBR7"/>
    <property type="match status" value="1"/>
</dbReference>
<evidence type="ECO:0000313" key="7">
    <source>
        <dbReference type="Proteomes" id="UP000694888"/>
    </source>
</evidence>
<dbReference type="CDD" id="cd19677">
    <property type="entry name" value="UBR-box_UBR7"/>
    <property type="match status" value="1"/>
</dbReference>
<protein>
    <submittedName>
        <fullName evidence="8">E3 ubiquitin-protein ligase UBR7</fullName>
    </submittedName>
</protein>
<dbReference type="PROSITE" id="PS51157">
    <property type="entry name" value="ZF_UBR"/>
    <property type="match status" value="1"/>
</dbReference>
<feature type="domain" description="UBR-type" evidence="6">
    <location>
        <begin position="48"/>
        <end position="118"/>
    </location>
</feature>
<name>A0ABM0JT26_APLCA</name>
<sequence length="467" mass="52770">MEEERNNTRRCGQIGEGDEDELSMVDVLNEQARLQADANAVLGGSDEHNCTYPSGYLKRQALYACATCSPDGLAGVCLACSYACHEGHELYELYTKRHFRCDCGNEKFGNKACKLYAGKMEHNTKNRYNQNFKGVYCSCSRPYPDPEDTVEDEMIQCVVCEDWHHGRHLNIPVPEKDFSEMICPACMAKHQFLWAYHVQGEVTEIQKEETDIDNSSPIVKVEVEEAENKVKTETSQTLCAGKCDEAATSLGHQENGNVKREDVNGHNGVTDVKGESSDQTSPGKAQKRERQESDSAQKAECSSPKKMKPDVSDNGVQNEVEGAEAKDKCLLKALQCREMEHPETAAFWPEGWRQKLCRCVQCMEMYKDKNIEFLCDELDTVQAYEDKGRDTASNTEESEASALAGMDRVQQIEVVRGFIDMKSQLNEFLQGFVRDGKVVTESDIREFFQSMQQRRRGQIGVPQRFCR</sequence>
<proteinExistence type="predicted"/>
<dbReference type="Pfam" id="PF02207">
    <property type="entry name" value="zf-UBR"/>
    <property type="match status" value="1"/>
</dbReference>
<keyword evidence="3" id="KW-0862">Zinc</keyword>
<evidence type="ECO:0000256" key="2">
    <source>
        <dbReference type="ARBA" id="ARBA00022771"/>
    </source>
</evidence>
<dbReference type="InterPro" id="IPR047506">
    <property type="entry name" value="UBR7-like_UBR-box"/>
</dbReference>
<dbReference type="InterPro" id="IPR013083">
    <property type="entry name" value="Znf_RING/FYVE/PHD"/>
</dbReference>
<feature type="compositionally biased region" description="Basic and acidic residues" evidence="5">
    <location>
        <begin position="286"/>
        <end position="297"/>
    </location>
</feature>
<keyword evidence="2" id="KW-0863">Zinc-finger</keyword>
<dbReference type="PANTHER" id="PTHR13513:SF9">
    <property type="entry name" value="E3 UBIQUITIN-PROTEIN LIGASE UBR7-RELATED"/>
    <property type="match status" value="1"/>
</dbReference>
<evidence type="ECO:0000256" key="3">
    <source>
        <dbReference type="ARBA" id="ARBA00022833"/>
    </source>
</evidence>
<dbReference type="SUPFAM" id="SSF57903">
    <property type="entry name" value="FYVE/PHD zinc finger"/>
    <property type="match status" value="1"/>
</dbReference>
<dbReference type="PANTHER" id="PTHR13513">
    <property type="entry name" value="E3 UBIQUITIN-PROTEIN LIGASE UBR7"/>
    <property type="match status" value="1"/>
</dbReference>
<dbReference type="InterPro" id="IPR011011">
    <property type="entry name" value="Znf_FYVE_PHD"/>
</dbReference>
<dbReference type="SMART" id="SM00396">
    <property type="entry name" value="ZnF_UBR1"/>
    <property type="match status" value="1"/>
</dbReference>
<keyword evidence="1" id="KW-0479">Metal-binding</keyword>
<dbReference type="Gene3D" id="3.30.40.10">
    <property type="entry name" value="Zinc/RING finger domain, C3HC4 (zinc finger)"/>
    <property type="match status" value="1"/>
</dbReference>
<feature type="region of interest" description="Disordered" evidence="5">
    <location>
        <begin position="250"/>
        <end position="319"/>
    </location>
</feature>
<gene>
    <name evidence="8" type="primary">LOC101851583</name>
</gene>